<dbReference type="InterPro" id="IPR000182">
    <property type="entry name" value="GNAT_dom"/>
</dbReference>
<dbReference type="InterPro" id="IPR016181">
    <property type="entry name" value="Acyl_CoA_acyltransferase"/>
</dbReference>
<dbReference type="GO" id="GO:0030649">
    <property type="term" value="P:aminoglycoside antibiotic catabolic process"/>
    <property type="evidence" value="ECO:0007669"/>
    <property type="project" value="TreeGrafter"/>
</dbReference>
<organism evidence="2 3">
    <name type="scientific">Halalkalibacter krulwichiae</name>
    <dbReference type="NCBI Taxonomy" id="199441"/>
    <lineage>
        <taxon>Bacteria</taxon>
        <taxon>Bacillati</taxon>
        <taxon>Bacillota</taxon>
        <taxon>Bacilli</taxon>
        <taxon>Bacillales</taxon>
        <taxon>Bacillaceae</taxon>
        <taxon>Halalkalibacter</taxon>
    </lineage>
</organism>
<dbReference type="Pfam" id="PF13527">
    <property type="entry name" value="Acetyltransf_9"/>
    <property type="match status" value="1"/>
</dbReference>
<dbReference type="InterPro" id="IPR051554">
    <property type="entry name" value="Acetyltransferase_Eis"/>
</dbReference>
<dbReference type="RefSeq" id="WP_066153039.1">
    <property type="nucleotide sequence ID" value="NZ_CP020814.1"/>
</dbReference>
<dbReference type="KEGG" id="bkw:BkAM31D_17915"/>
<dbReference type="PANTHER" id="PTHR37817">
    <property type="entry name" value="N-ACETYLTRANSFERASE EIS"/>
    <property type="match status" value="1"/>
</dbReference>
<accession>A0A1X9MDQ8</accession>
<name>A0A1X9MDQ8_9BACI</name>
<protein>
    <submittedName>
        <fullName evidence="2">Enhanced intracellular survival protein</fullName>
    </submittedName>
</protein>
<dbReference type="Proteomes" id="UP000193006">
    <property type="component" value="Chromosome"/>
</dbReference>
<dbReference type="InterPro" id="IPR036527">
    <property type="entry name" value="SCP2_sterol-bd_dom_sf"/>
</dbReference>
<dbReference type="Pfam" id="PF13530">
    <property type="entry name" value="SCP2_2"/>
    <property type="match status" value="1"/>
</dbReference>
<evidence type="ECO:0000313" key="3">
    <source>
        <dbReference type="Proteomes" id="UP000193006"/>
    </source>
</evidence>
<dbReference type="EMBL" id="CP020814">
    <property type="protein sequence ID" value="ARK31568.1"/>
    <property type="molecule type" value="Genomic_DNA"/>
</dbReference>
<dbReference type="SUPFAM" id="SSF55729">
    <property type="entry name" value="Acyl-CoA N-acyltransferases (Nat)"/>
    <property type="match status" value="1"/>
</dbReference>
<dbReference type="InterPro" id="IPR025559">
    <property type="entry name" value="Eis_dom"/>
</dbReference>
<dbReference type="AlphaFoldDB" id="A0A1X9MDQ8"/>
<evidence type="ECO:0000313" key="2">
    <source>
        <dbReference type="EMBL" id="ARK31568.1"/>
    </source>
</evidence>
<evidence type="ECO:0000259" key="1">
    <source>
        <dbReference type="PROSITE" id="PS51186"/>
    </source>
</evidence>
<dbReference type="InterPro" id="IPR041380">
    <property type="entry name" value="Acetyltransf_17"/>
</dbReference>
<dbReference type="Gene3D" id="3.30.1050.10">
    <property type="entry name" value="SCP2 sterol-binding domain"/>
    <property type="match status" value="1"/>
</dbReference>
<dbReference type="Gene3D" id="3.40.630.30">
    <property type="match status" value="2"/>
</dbReference>
<reference evidence="2 3" key="1">
    <citation type="submission" date="2017-04" db="EMBL/GenBank/DDBJ databases">
        <title>Bacillus krulwichiae AM31D Genome sequencing and assembly.</title>
        <authorList>
            <person name="Krulwich T.A."/>
            <person name="Anastor L."/>
            <person name="Ehrlich R."/>
            <person name="Ehrlich G.D."/>
            <person name="Janto B."/>
        </authorList>
    </citation>
    <scope>NUCLEOTIDE SEQUENCE [LARGE SCALE GENOMIC DNA]</scope>
    <source>
        <strain evidence="2 3">AM31D</strain>
    </source>
</reference>
<proteinExistence type="predicted"/>
<dbReference type="SUPFAM" id="SSF55718">
    <property type="entry name" value="SCP-like"/>
    <property type="match status" value="1"/>
</dbReference>
<dbReference type="GO" id="GO:0034069">
    <property type="term" value="F:aminoglycoside N-acetyltransferase activity"/>
    <property type="evidence" value="ECO:0007669"/>
    <property type="project" value="TreeGrafter"/>
</dbReference>
<sequence length="386" mass="45545">MEVIPINEDKYLEAIRLSEYAFQYKVPKEDIEEIMEMLKKQQVIGFLDEKQLVAKLHLLSLQVYLGDDLLKMGGIAGVATYPEYRRNGYVKEMLIHILEQLKKDEFRISMLFPFSVPFYRKFGWELFSNKQTVTMTKSDLMFQREATGTVKRSQEGQVADLAIVYTQYATKLFGMLHRDHDWWRKLVKDQQMAIYYDTMKVAKGYIIYTVQDKKMKVKEFVALGGDARRGLWNFICQHDSMINELEMVLHERDPLLFSLKEPRVKQELTPYFMARIVDVKPFLEEYPFHWKNATKETNILIKVTDEYAPWNNQVFEVKPNTINIIPYPNTEEKLISLSINTLTTLLLGYQKASELKELERISGDELALEQLDQLIPKKVPYFYDFF</sequence>
<dbReference type="PROSITE" id="PS51186">
    <property type="entry name" value="GNAT"/>
    <property type="match status" value="1"/>
</dbReference>
<dbReference type="PANTHER" id="PTHR37817:SF1">
    <property type="entry name" value="N-ACETYLTRANSFERASE EIS"/>
    <property type="match status" value="1"/>
</dbReference>
<gene>
    <name evidence="2" type="primary">eis</name>
    <name evidence="2" type="ORF">BkAM31D_17915</name>
</gene>
<dbReference type="Pfam" id="PF17668">
    <property type="entry name" value="Acetyltransf_17"/>
    <property type="match status" value="1"/>
</dbReference>
<feature type="domain" description="N-acetyltransferase" evidence="1">
    <location>
        <begin position="1"/>
        <end position="140"/>
    </location>
</feature>
<keyword evidence="3" id="KW-1185">Reference proteome</keyword>